<dbReference type="GO" id="GO:0005737">
    <property type="term" value="C:cytoplasm"/>
    <property type="evidence" value="ECO:0007669"/>
    <property type="project" value="TreeGrafter"/>
</dbReference>
<dbReference type="SMART" id="SM00855">
    <property type="entry name" value="PGAM"/>
    <property type="match status" value="1"/>
</dbReference>
<name>A0A2J9PM86_9LACT</name>
<dbReference type="GO" id="GO:0016791">
    <property type="term" value="F:phosphatase activity"/>
    <property type="evidence" value="ECO:0007669"/>
    <property type="project" value="TreeGrafter"/>
</dbReference>
<dbReference type="AlphaFoldDB" id="A0A2J9PM86"/>
<sequence length="197" mass="21905">MTTKIYLMRHGQTLFNELHKIQGASDSPLTAKGIRQAEIARDHFKNEGITFDVAYSSTSERASDTLEIVYGQDKDYRRLKGLKEGDFGSFEADSEHLNPPLPYGDFFAGYGGEREVDFRVRISQAVKGIADKHPDQTVLIVSHGAAIAQFFRDAANYGGSISKNLGFTNCSALIFDYQDGAFEYKDVLNHDYSGLSD</sequence>
<feature type="binding site" evidence="1">
    <location>
        <begin position="9"/>
        <end position="16"/>
    </location>
    <ligand>
        <name>substrate</name>
    </ligand>
</feature>
<dbReference type="Proteomes" id="UP000192813">
    <property type="component" value="Unassembled WGS sequence"/>
</dbReference>
<dbReference type="PANTHER" id="PTHR48100:SF5">
    <property type="entry name" value="HISTIDINE PHOSPHATASE FAMILY PROTEIN"/>
    <property type="match status" value="1"/>
</dbReference>
<feature type="binding site" evidence="1">
    <location>
        <position position="61"/>
    </location>
    <ligand>
        <name>substrate</name>
    </ligand>
</feature>
<dbReference type="RefSeq" id="WP_083067869.1">
    <property type="nucleotide sequence ID" value="NZ_JALXKY010000006.1"/>
</dbReference>
<reference evidence="3" key="1">
    <citation type="submission" date="2017-12" db="EMBL/GenBank/DDBJ databases">
        <title>FDA dAtabase for Regulatory Grade micrObial Sequences (FDA-ARGOS): Supporting development and validation of Infectious Disease Dx tests.</title>
        <authorList>
            <person name="Hoffmann M."/>
            <person name="Allard M."/>
            <person name="Evans P."/>
            <person name="Brown E."/>
            <person name="Tallon L."/>
            <person name="Sadzewicz L."/>
            <person name="Sengamalay N."/>
            <person name="Ott S."/>
            <person name="Godinez A."/>
            <person name="Nagaraj S."/>
            <person name="Vavikolanu K."/>
            <person name="Aluvathingal J."/>
            <person name="Nadendla S."/>
            <person name="Sichtig H."/>
        </authorList>
    </citation>
    <scope>NUCLEOTIDE SEQUENCE [LARGE SCALE GENOMIC DNA]</scope>
    <source>
        <strain evidence="3">FDAARGOS_249</strain>
    </source>
</reference>
<dbReference type="EMBL" id="NBTM02000001">
    <property type="protein sequence ID" value="PNL91100.1"/>
    <property type="molecule type" value="Genomic_DNA"/>
</dbReference>
<evidence type="ECO:0000313" key="2">
    <source>
        <dbReference type="EMBL" id="PNL91100.1"/>
    </source>
</evidence>
<dbReference type="InterPro" id="IPR050275">
    <property type="entry name" value="PGM_Phosphatase"/>
</dbReference>
<dbReference type="CDD" id="cd07067">
    <property type="entry name" value="HP_PGM_like"/>
    <property type="match status" value="1"/>
</dbReference>
<gene>
    <name evidence="2" type="ORF">A6J77_002080</name>
</gene>
<dbReference type="InterPro" id="IPR001345">
    <property type="entry name" value="PG/BPGM_mutase_AS"/>
</dbReference>
<dbReference type="InterPro" id="IPR013078">
    <property type="entry name" value="His_Pase_superF_clade-1"/>
</dbReference>
<dbReference type="PROSITE" id="PS00175">
    <property type="entry name" value="PG_MUTASE"/>
    <property type="match status" value="1"/>
</dbReference>
<accession>A0A2J9PM86</accession>
<dbReference type="InterPro" id="IPR029033">
    <property type="entry name" value="His_PPase_superfam"/>
</dbReference>
<comment type="caution">
    <text evidence="2">The sequence shown here is derived from an EMBL/GenBank/DDBJ whole genome shotgun (WGS) entry which is preliminary data.</text>
</comment>
<evidence type="ECO:0000313" key="3">
    <source>
        <dbReference type="Proteomes" id="UP000192813"/>
    </source>
</evidence>
<protein>
    <submittedName>
        <fullName evidence="2">Histidine phosphatase family protein</fullName>
    </submittedName>
</protein>
<dbReference type="SUPFAM" id="SSF53254">
    <property type="entry name" value="Phosphoglycerate mutase-like"/>
    <property type="match status" value="1"/>
</dbReference>
<dbReference type="Gene3D" id="3.40.50.1240">
    <property type="entry name" value="Phosphoglycerate mutase-like"/>
    <property type="match status" value="1"/>
</dbReference>
<organism evidence="2 3">
    <name type="scientific">Aerococcus viridans</name>
    <dbReference type="NCBI Taxonomy" id="1377"/>
    <lineage>
        <taxon>Bacteria</taxon>
        <taxon>Bacillati</taxon>
        <taxon>Bacillota</taxon>
        <taxon>Bacilli</taxon>
        <taxon>Lactobacillales</taxon>
        <taxon>Aerococcaceae</taxon>
        <taxon>Aerococcus</taxon>
    </lineage>
</organism>
<proteinExistence type="predicted"/>
<dbReference type="PANTHER" id="PTHR48100">
    <property type="entry name" value="BROAD-SPECIFICITY PHOSPHATASE YOR283W-RELATED"/>
    <property type="match status" value="1"/>
</dbReference>
<dbReference type="Pfam" id="PF00300">
    <property type="entry name" value="His_Phos_1"/>
    <property type="match status" value="1"/>
</dbReference>
<evidence type="ECO:0000256" key="1">
    <source>
        <dbReference type="PIRSR" id="PIRSR613078-2"/>
    </source>
</evidence>